<accession>A0A420I296</accession>
<sequence>MTIKSPCLVGPKDSHPIFLAPMDMNPGKLEASTERSCERVPSLPVLFGSHIRSHQSAGIRNVPVGKKEMRRFGEYKQADERFYFIDLGTAEK</sequence>
<reference evidence="1 2" key="1">
    <citation type="journal article" date="2018" name="BMC Genomics">
        <title>Comparative genome analyses reveal sequence features reflecting distinct modes of host-adaptation between dicot and monocot powdery mildew.</title>
        <authorList>
            <person name="Wu Y."/>
            <person name="Ma X."/>
            <person name="Pan Z."/>
            <person name="Kale S.D."/>
            <person name="Song Y."/>
            <person name="King H."/>
            <person name="Zhang Q."/>
            <person name="Presley C."/>
            <person name="Deng X."/>
            <person name="Wei C.I."/>
            <person name="Xiao S."/>
        </authorList>
    </citation>
    <scope>NUCLEOTIDE SEQUENCE [LARGE SCALE GENOMIC DNA]</scope>
    <source>
        <strain evidence="1">UMSG2</strain>
    </source>
</reference>
<keyword evidence="2" id="KW-1185">Reference proteome</keyword>
<evidence type="ECO:0000313" key="2">
    <source>
        <dbReference type="Proteomes" id="UP000286134"/>
    </source>
</evidence>
<proteinExistence type="predicted"/>
<gene>
    <name evidence="1" type="ORF">OnM2_023009</name>
</gene>
<dbReference type="EMBL" id="MCFK01002311">
    <property type="protein sequence ID" value="RKF63813.1"/>
    <property type="molecule type" value="Genomic_DNA"/>
</dbReference>
<comment type="caution">
    <text evidence="1">The sequence shown here is derived from an EMBL/GenBank/DDBJ whole genome shotgun (WGS) entry which is preliminary data.</text>
</comment>
<dbReference type="Proteomes" id="UP000286134">
    <property type="component" value="Unassembled WGS sequence"/>
</dbReference>
<protein>
    <submittedName>
        <fullName evidence="1">Uncharacterized protein</fullName>
    </submittedName>
</protein>
<dbReference type="AlphaFoldDB" id="A0A420I296"/>
<organism evidence="1 2">
    <name type="scientific">Erysiphe neolycopersici</name>
    <dbReference type="NCBI Taxonomy" id="212602"/>
    <lineage>
        <taxon>Eukaryota</taxon>
        <taxon>Fungi</taxon>
        <taxon>Dikarya</taxon>
        <taxon>Ascomycota</taxon>
        <taxon>Pezizomycotina</taxon>
        <taxon>Leotiomycetes</taxon>
        <taxon>Erysiphales</taxon>
        <taxon>Erysiphaceae</taxon>
        <taxon>Erysiphe</taxon>
    </lineage>
</organism>
<evidence type="ECO:0000313" key="1">
    <source>
        <dbReference type="EMBL" id="RKF63813.1"/>
    </source>
</evidence>
<name>A0A420I296_9PEZI</name>